<proteinExistence type="inferred from homology"/>
<dbReference type="InterPro" id="IPR003960">
    <property type="entry name" value="ATPase_AAA_CS"/>
</dbReference>
<organism evidence="12 13">
    <name type="scientific">Bodo saltans</name>
    <name type="common">Flagellated protozoan</name>
    <dbReference type="NCBI Taxonomy" id="75058"/>
    <lineage>
        <taxon>Eukaryota</taxon>
        <taxon>Discoba</taxon>
        <taxon>Euglenozoa</taxon>
        <taxon>Kinetoplastea</taxon>
        <taxon>Metakinetoplastina</taxon>
        <taxon>Eubodonida</taxon>
        <taxon>Bodonidae</taxon>
        <taxon>Bodo</taxon>
    </lineage>
</organism>
<evidence type="ECO:0000256" key="2">
    <source>
        <dbReference type="ARBA" id="ARBA00006914"/>
    </source>
</evidence>
<dbReference type="InterPro" id="IPR027417">
    <property type="entry name" value="P-loop_NTPase"/>
</dbReference>
<reference evidence="13" key="1">
    <citation type="submission" date="2015-09" db="EMBL/GenBank/DDBJ databases">
        <authorList>
            <consortium name="Pathogen Informatics"/>
        </authorList>
    </citation>
    <scope>NUCLEOTIDE SEQUENCE [LARGE SCALE GENOMIC DNA]</scope>
    <source>
        <strain evidence="13">Lake Konstanz</strain>
    </source>
</reference>
<keyword evidence="4" id="KW-0547">Nucleotide-binding</keyword>
<dbReference type="GO" id="GO:0005829">
    <property type="term" value="C:cytosol"/>
    <property type="evidence" value="ECO:0007669"/>
    <property type="project" value="TreeGrafter"/>
</dbReference>
<evidence type="ECO:0000256" key="10">
    <source>
        <dbReference type="ARBA" id="ARBA00048778"/>
    </source>
</evidence>
<dbReference type="EMBL" id="CYKH01000434">
    <property type="protein sequence ID" value="CUF89255.1"/>
    <property type="molecule type" value="Genomic_DNA"/>
</dbReference>
<keyword evidence="5" id="KW-0378">Hydrolase</keyword>
<feature type="domain" description="AAA+ ATPase" evidence="11">
    <location>
        <begin position="733"/>
        <end position="880"/>
    </location>
</feature>
<dbReference type="AlphaFoldDB" id="A0A0S4IU92"/>
<evidence type="ECO:0000256" key="8">
    <source>
        <dbReference type="ARBA" id="ARBA00034811"/>
    </source>
</evidence>
<dbReference type="SUPFAM" id="SSF52540">
    <property type="entry name" value="P-loop containing nucleoside triphosphate hydrolases"/>
    <property type="match status" value="1"/>
</dbReference>
<name>A0A0S4IU92_BODSA</name>
<evidence type="ECO:0000256" key="6">
    <source>
        <dbReference type="ARBA" id="ARBA00022840"/>
    </source>
</evidence>
<dbReference type="PANTHER" id="PTHR23077">
    <property type="entry name" value="AAA-FAMILY ATPASE"/>
    <property type="match status" value="1"/>
</dbReference>
<dbReference type="VEuPathDB" id="TriTrypDB:BSAL_66885"/>
<dbReference type="Pfam" id="PF00004">
    <property type="entry name" value="AAA"/>
    <property type="match status" value="1"/>
</dbReference>
<evidence type="ECO:0000256" key="3">
    <source>
        <dbReference type="ARBA" id="ARBA00022593"/>
    </source>
</evidence>
<evidence type="ECO:0000256" key="5">
    <source>
        <dbReference type="ARBA" id="ARBA00022801"/>
    </source>
</evidence>
<sequence>MSYDKQPRTLLHHVTVVLSEPHYHLWHQYRQSDVFVGLRVELEEELLINVTAAIPQFEISCRVVDCVPRTVGWITEETALVVVSAAAALPPSHKSFASPSSLRTSNCTLSTSPLLVHFVPPLPSNRQSLVCRNSLEAWADESLLRELGVADGSTLQIDNSSITFIARIHKKDSSTVNTLTCTSALWMLLLNDRAQLDLMNADEAPTMLLPHAVTLPLNTLLPVDQFLPPTETPSSKGYNHNDPILQSLVLVPAVHVSWLLTVLGESYMNVIEVLLKRAVLGGVFDHVWCAEDATLFVPFHVPSPLTTEHCVLSTADWTEAMEQIEQTLISVQHVSKTLATQAIPTWLSILGIPLRVALVASGNASLPSGLVRTSGARTTEILLKPSSAHASLARDESKGVSIVPVALVYQPAPHLLSYPFLKGLVGVHKIQTCLECHFLQQFGGSDASVSQPAVLSLTVYGSAENLTFEQAITACEMIGVIPLVIDQRSSSHNTSTMAAAASSDGSHPFTRLLDGVAGNESAPHVYVLRHAEQLTAREVSAIQQSMFALRKQHKQKPFSFPSVVMLIVESQDPQCPLNVGALSDVTPIRVTVPGDSDRHDALHAVLSPSSHCPLWGLSRFVSFDTLQQWTVGLPLADVVHFALSALWDILVPTNSSTSQRAPSDIGLPVLDALRLEDVLKTFQRAHGHNLASTKLQPVRWSDVGGLEDAKEEIMETIQLPMLHPEMFQNGLKRRAGILLYGPPGCGKTLIAKAVATELNVNFISVKGPELINQYVGESERNVRNLFQRARDSAPCIVFFDELDALVPARGAKGDAGGAMDRIVAQLLVEVDGAASAAIDEATGKPKDIFIIGATNRPDLLDPALLRPGRFDRLCYLGLPSTNEEQLFAIRALTRKFHLAEDVNFNAIVEAMDFVYTGADFFALCSDAMMLAVDEVVERVKAKLHEAGENEDDDDDTGDDNVVVCQRHFLTARANLKASVTPSDLRRYEALRSTFAKK</sequence>
<evidence type="ECO:0000256" key="1">
    <source>
        <dbReference type="ARBA" id="ARBA00004370"/>
    </source>
</evidence>
<comment type="catalytic activity">
    <reaction evidence="10">
        <text>ATP + H2O = ADP + phosphate + H(+)</text>
        <dbReference type="Rhea" id="RHEA:13065"/>
        <dbReference type="ChEBI" id="CHEBI:15377"/>
        <dbReference type="ChEBI" id="CHEBI:15378"/>
        <dbReference type="ChEBI" id="CHEBI:30616"/>
        <dbReference type="ChEBI" id="CHEBI:43474"/>
        <dbReference type="ChEBI" id="CHEBI:456216"/>
    </reaction>
    <physiologicalReaction direction="left-to-right" evidence="10">
        <dbReference type="Rhea" id="RHEA:13066"/>
    </physiologicalReaction>
</comment>
<evidence type="ECO:0000313" key="12">
    <source>
        <dbReference type="EMBL" id="CUF89255.1"/>
    </source>
</evidence>
<dbReference type="OrthoDB" id="2187at2759"/>
<dbReference type="InterPro" id="IPR003593">
    <property type="entry name" value="AAA+_ATPase"/>
</dbReference>
<dbReference type="GO" id="GO:0016558">
    <property type="term" value="P:protein import into peroxisome matrix"/>
    <property type="evidence" value="ECO:0007669"/>
    <property type="project" value="TreeGrafter"/>
</dbReference>
<dbReference type="GO" id="GO:0005524">
    <property type="term" value="F:ATP binding"/>
    <property type="evidence" value="ECO:0007669"/>
    <property type="project" value="UniProtKB-KW"/>
</dbReference>
<dbReference type="PANTHER" id="PTHR23077:SF9">
    <property type="entry name" value="PEROXISOMAL ATPASE PEX6"/>
    <property type="match status" value="1"/>
</dbReference>
<dbReference type="GO" id="GO:0005778">
    <property type="term" value="C:peroxisomal membrane"/>
    <property type="evidence" value="ECO:0007669"/>
    <property type="project" value="TreeGrafter"/>
</dbReference>
<gene>
    <name evidence="12" type="ORF">BSAL_66885</name>
</gene>
<comment type="subcellular location">
    <subcellularLocation>
        <location evidence="1">Membrane</location>
    </subcellularLocation>
</comment>
<dbReference type="InterPro" id="IPR003959">
    <property type="entry name" value="ATPase_AAA_core"/>
</dbReference>
<dbReference type="InterPro" id="IPR050168">
    <property type="entry name" value="AAA_ATPase_domain"/>
</dbReference>
<evidence type="ECO:0000256" key="7">
    <source>
        <dbReference type="ARBA" id="ARBA00023136"/>
    </source>
</evidence>
<evidence type="ECO:0000313" key="13">
    <source>
        <dbReference type="Proteomes" id="UP000051952"/>
    </source>
</evidence>
<evidence type="ECO:0000256" key="4">
    <source>
        <dbReference type="ARBA" id="ARBA00022741"/>
    </source>
</evidence>
<dbReference type="Gene3D" id="1.10.8.60">
    <property type="match status" value="1"/>
</dbReference>
<keyword evidence="3" id="KW-0962">Peroxisome biogenesis</keyword>
<protein>
    <recommendedName>
        <fullName evidence="8">Peroxisomal ATPase PEX6</fullName>
    </recommendedName>
    <alternativeName>
        <fullName evidence="9">Peroxin-6</fullName>
    </alternativeName>
</protein>
<keyword evidence="7" id="KW-0472">Membrane</keyword>
<dbReference type="Proteomes" id="UP000051952">
    <property type="component" value="Unassembled WGS sequence"/>
</dbReference>
<keyword evidence="13" id="KW-1185">Reference proteome</keyword>
<dbReference type="PROSITE" id="PS00674">
    <property type="entry name" value="AAA"/>
    <property type="match status" value="1"/>
</dbReference>
<accession>A0A0S4IU92</accession>
<dbReference type="SMART" id="SM00382">
    <property type="entry name" value="AAA"/>
    <property type="match status" value="1"/>
</dbReference>
<evidence type="ECO:0000256" key="9">
    <source>
        <dbReference type="ARBA" id="ARBA00034920"/>
    </source>
</evidence>
<comment type="similarity">
    <text evidence="2">Belongs to the AAA ATPase family.</text>
</comment>
<dbReference type="GO" id="GO:0016887">
    <property type="term" value="F:ATP hydrolysis activity"/>
    <property type="evidence" value="ECO:0007669"/>
    <property type="project" value="InterPro"/>
</dbReference>
<evidence type="ECO:0000259" key="11">
    <source>
        <dbReference type="SMART" id="SM00382"/>
    </source>
</evidence>
<dbReference type="Gene3D" id="3.40.50.300">
    <property type="entry name" value="P-loop containing nucleotide triphosphate hydrolases"/>
    <property type="match status" value="1"/>
</dbReference>
<keyword evidence="6" id="KW-0067">ATP-binding</keyword>
<dbReference type="FunFam" id="3.40.50.300:FF:000109">
    <property type="entry name" value="Peroxisomal biogenesis factor 6"/>
    <property type="match status" value="1"/>
</dbReference>